<feature type="compositionally biased region" description="Low complexity" evidence="1">
    <location>
        <begin position="1"/>
        <end position="12"/>
    </location>
</feature>
<name>A0ABT1WIY7_9BURK</name>
<reference evidence="2 3" key="1">
    <citation type="submission" date="2022-07" db="EMBL/GenBank/DDBJ databases">
        <authorList>
            <person name="Xamxidin M."/>
            <person name="Wu M."/>
        </authorList>
    </citation>
    <scope>NUCLEOTIDE SEQUENCE [LARGE SCALE GENOMIC DNA]</scope>
    <source>
        <strain evidence="2 3">NBRC 111650</strain>
    </source>
</reference>
<dbReference type="Proteomes" id="UP001204142">
    <property type="component" value="Unassembled WGS sequence"/>
</dbReference>
<organism evidence="2 3">
    <name type="scientific">Limnobacter humi</name>
    <dbReference type="NCBI Taxonomy" id="1778671"/>
    <lineage>
        <taxon>Bacteria</taxon>
        <taxon>Pseudomonadati</taxon>
        <taxon>Pseudomonadota</taxon>
        <taxon>Betaproteobacteria</taxon>
        <taxon>Burkholderiales</taxon>
        <taxon>Burkholderiaceae</taxon>
        <taxon>Limnobacter</taxon>
    </lineage>
</organism>
<evidence type="ECO:0000256" key="1">
    <source>
        <dbReference type="SAM" id="MobiDB-lite"/>
    </source>
</evidence>
<dbReference type="RefSeq" id="WP_256764144.1">
    <property type="nucleotide sequence ID" value="NZ_JANIGO010000002.1"/>
</dbReference>
<accession>A0ABT1WIY7</accession>
<sequence length="114" mass="12373">MFSSPFSPSTPTNQVAGHQSQQPGTPVEGPTIRRAASLLSSQLLRLDREDSPGLLNRLGSVETAHQINQLMEQGCDIDGACLQDKLDWADAQRQALQRGLPIAKTWVLTPPASR</sequence>
<feature type="region of interest" description="Disordered" evidence="1">
    <location>
        <begin position="1"/>
        <end position="30"/>
    </location>
</feature>
<proteinExistence type="predicted"/>
<gene>
    <name evidence="2" type="ORF">NQT62_08025</name>
</gene>
<keyword evidence="3" id="KW-1185">Reference proteome</keyword>
<protein>
    <submittedName>
        <fullName evidence="2">Uncharacterized protein</fullName>
    </submittedName>
</protein>
<evidence type="ECO:0000313" key="3">
    <source>
        <dbReference type="Proteomes" id="UP001204142"/>
    </source>
</evidence>
<dbReference type="EMBL" id="JANIGO010000002">
    <property type="protein sequence ID" value="MCQ8896379.1"/>
    <property type="molecule type" value="Genomic_DNA"/>
</dbReference>
<feature type="compositionally biased region" description="Polar residues" evidence="1">
    <location>
        <begin position="13"/>
        <end position="24"/>
    </location>
</feature>
<comment type="caution">
    <text evidence="2">The sequence shown here is derived from an EMBL/GenBank/DDBJ whole genome shotgun (WGS) entry which is preliminary data.</text>
</comment>
<evidence type="ECO:0000313" key="2">
    <source>
        <dbReference type="EMBL" id="MCQ8896379.1"/>
    </source>
</evidence>